<comment type="caution">
    <text evidence="2">The sequence shown here is derived from an EMBL/GenBank/DDBJ whole genome shotgun (WGS) entry which is preliminary data.</text>
</comment>
<dbReference type="Pfam" id="PF02681">
    <property type="entry name" value="DUF212"/>
    <property type="match status" value="1"/>
</dbReference>
<proteinExistence type="predicted"/>
<keyword evidence="1" id="KW-0472">Membrane</keyword>
<name>A0A124G0E5_UNCT6</name>
<keyword evidence="1" id="KW-1133">Transmembrane helix</keyword>
<sequence length="141" mass="15776">MLTLKILLITLLSGTTAQGIKVISYYIEHKKINFKRFFETGGMPSSHSSTSSTLTTLVGFYGGFDSLYFSIAAFFSFVIMYDAAGLRRAAGKQAMVLNKIVEDFQIEHKFKEKRLMEFLGHTPIEVFFGALLGVLIAIVFK</sequence>
<accession>A0A124G0E5</accession>
<evidence type="ECO:0000256" key="1">
    <source>
        <dbReference type="SAM" id="Phobius"/>
    </source>
</evidence>
<dbReference type="EMBL" id="LGGX01000007">
    <property type="protein sequence ID" value="KUK87177.1"/>
    <property type="molecule type" value="Genomic_DNA"/>
</dbReference>
<evidence type="ECO:0000313" key="2">
    <source>
        <dbReference type="EMBL" id="KUK87177.1"/>
    </source>
</evidence>
<gene>
    <name evidence="2" type="ORF">XE03_0973</name>
</gene>
<protein>
    <submittedName>
        <fullName evidence="2">Integral membrane protein</fullName>
    </submittedName>
</protein>
<dbReference type="Proteomes" id="UP000053467">
    <property type="component" value="Unassembled WGS sequence"/>
</dbReference>
<feature type="transmembrane region" description="Helical" evidence="1">
    <location>
        <begin position="118"/>
        <end position="140"/>
    </location>
</feature>
<dbReference type="PATRIC" id="fig|1635277.3.peg.747"/>
<dbReference type="InterPro" id="IPR003832">
    <property type="entry name" value="DUF212"/>
</dbReference>
<reference evidence="3" key="1">
    <citation type="journal article" date="2015" name="MBio">
        <title>Genome-Resolved Metagenomic Analysis Reveals Roles for Candidate Phyla and Other Microbial Community Members in Biogeochemical Transformations in Oil Reservoirs.</title>
        <authorList>
            <person name="Hu P."/>
            <person name="Tom L."/>
            <person name="Singh A."/>
            <person name="Thomas B.C."/>
            <person name="Baker B.J."/>
            <person name="Piceno Y.M."/>
            <person name="Andersen G.L."/>
            <person name="Banfield J.F."/>
        </authorList>
    </citation>
    <scope>NUCLEOTIDE SEQUENCE [LARGE SCALE GENOMIC DNA]</scope>
</reference>
<dbReference type="PANTHER" id="PTHR31446">
    <property type="entry name" value="ACID PHOSPHATASE/VANADIUM-DEPENDENT HALOPEROXIDASE-RELATED PROTEIN"/>
    <property type="match status" value="1"/>
</dbReference>
<dbReference type="AlphaFoldDB" id="A0A124G0E5"/>
<evidence type="ECO:0000313" key="3">
    <source>
        <dbReference type="Proteomes" id="UP000053467"/>
    </source>
</evidence>
<dbReference type="PANTHER" id="PTHR31446:SF29">
    <property type="entry name" value="ACID PHOSPHATASE_VANADIUM-DEPENDENT HALOPEROXIDASE-RELATED PROTEIN"/>
    <property type="match status" value="1"/>
</dbReference>
<feature type="transmembrane region" description="Helical" evidence="1">
    <location>
        <begin position="67"/>
        <end position="86"/>
    </location>
</feature>
<organism evidence="2 3">
    <name type="scientific">candidate division TA06 bacterium 34_109</name>
    <dbReference type="NCBI Taxonomy" id="1635277"/>
    <lineage>
        <taxon>Bacteria</taxon>
        <taxon>Bacteria division TA06</taxon>
    </lineage>
</organism>
<keyword evidence="1" id="KW-0812">Transmembrane</keyword>